<evidence type="ECO:0000259" key="2">
    <source>
        <dbReference type="Pfam" id="PF02517"/>
    </source>
</evidence>
<feature type="transmembrane region" description="Helical" evidence="1">
    <location>
        <begin position="57"/>
        <end position="82"/>
    </location>
</feature>
<evidence type="ECO:0000256" key="1">
    <source>
        <dbReference type="SAM" id="Phobius"/>
    </source>
</evidence>
<feature type="transmembrane region" description="Helical" evidence="1">
    <location>
        <begin position="94"/>
        <end position="114"/>
    </location>
</feature>
<name>A0ABS5JTG6_9BACT</name>
<keyword evidence="3" id="KW-0378">Hydrolase</keyword>
<keyword evidence="4" id="KW-1185">Reference proteome</keyword>
<gene>
    <name evidence="3" type="ORF">KEM10_07650</name>
</gene>
<feature type="transmembrane region" description="Helical" evidence="1">
    <location>
        <begin position="157"/>
        <end position="175"/>
    </location>
</feature>
<feature type="transmembrane region" description="Helical" evidence="1">
    <location>
        <begin position="235"/>
        <end position="256"/>
    </location>
</feature>
<dbReference type="EMBL" id="JAGUCO010000004">
    <property type="protein sequence ID" value="MBS2098152.1"/>
    <property type="molecule type" value="Genomic_DNA"/>
</dbReference>
<evidence type="ECO:0000313" key="4">
    <source>
        <dbReference type="Proteomes" id="UP000708576"/>
    </source>
</evidence>
<keyword evidence="3" id="KW-0645">Protease</keyword>
<feature type="transmembrane region" description="Helical" evidence="1">
    <location>
        <begin position="12"/>
        <end position="37"/>
    </location>
</feature>
<feature type="domain" description="CAAX prenyl protease 2/Lysostaphin resistance protein A-like" evidence="2">
    <location>
        <begin position="159"/>
        <end position="248"/>
    </location>
</feature>
<dbReference type="PANTHER" id="PTHR36435:SF1">
    <property type="entry name" value="CAAX AMINO TERMINAL PROTEASE FAMILY PROTEIN"/>
    <property type="match status" value="1"/>
</dbReference>
<accession>A0ABS5JTG6</accession>
<organism evidence="3 4">
    <name type="scientific">Carboxylicivirga linearis</name>
    <dbReference type="NCBI Taxonomy" id="1628157"/>
    <lineage>
        <taxon>Bacteria</taxon>
        <taxon>Pseudomonadati</taxon>
        <taxon>Bacteroidota</taxon>
        <taxon>Bacteroidia</taxon>
        <taxon>Marinilabiliales</taxon>
        <taxon>Marinilabiliaceae</taxon>
        <taxon>Carboxylicivirga</taxon>
    </lineage>
</organism>
<keyword evidence="1" id="KW-0812">Transmembrane</keyword>
<dbReference type="GO" id="GO:0008237">
    <property type="term" value="F:metallopeptidase activity"/>
    <property type="evidence" value="ECO:0007669"/>
    <property type="project" value="UniProtKB-KW"/>
</dbReference>
<keyword evidence="3" id="KW-0482">Metalloprotease</keyword>
<reference evidence="3 4" key="1">
    <citation type="journal article" date="2015" name="Int. J. Syst. Evol. Microbiol.">
        <title>Carboxylicivirga linearis sp. nov., isolated from a sea cucumber culture pond.</title>
        <authorList>
            <person name="Wang F.Q."/>
            <person name="Zhou Y.X."/>
            <person name="Lin X.Z."/>
            <person name="Chen G.J."/>
            <person name="Du Z.J."/>
        </authorList>
    </citation>
    <scope>NUCLEOTIDE SEQUENCE [LARGE SCALE GENOMIC DNA]</scope>
    <source>
        <strain evidence="3 4">FB218</strain>
    </source>
</reference>
<proteinExistence type="predicted"/>
<comment type="caution">
    <text evidence="3">The sequence shown here is derived from an EMBL/GenBank/DDBJ whole genome shotgun (WGS) entry which is preliminary data.</text>
</comment>
<dbReference type="PANTHER" id="PTHR36435">
    <property type="entry name" value="SLR1288 PROTEIN"/>
    <property type="match status" value="1"/>
</dbReference>
<sequence>MTKGSLKYLPPLGKLFTVIVLVLSGSVLISLISILIAKPLFGIDIQSAEDVYHNIDFLRAIQILQGILVFIVPSALAVYLLYSSKDKVIPGKGHFTISFFLIAVVAIILSQSFISWSAYFNQQLQLPEAMSGLSDWIASKEKETLELTSLMINTSDWKQTLITVLLIAILPAIGEEWLFRGLIQRELMNIFKSGHWAVLVTAIIFSAIHIQFLTFLPRFILGIILGYMMLYSQNIWMPITAHFTNNFLAVVLYAFFQNKEMPQPQSQSPGTLSIIFSLVVIITLIITTQQLGKKQATSFR</sequence>
<dbReference type="InterPro" id="IPR052710">
    <property type="entry name" value="CAAX_protease"/>
</dbReference>
<feature type="transmembrane region" description="Helical" evidence="1">
    <location>
        <begin position="196"/>
        <end position="229"/>
    </location>
</feature>
<keyword evidence="1" id="KW-1133">Transmembrane helix</keyword>
<evidence type="ECO:0000313" key="3">
    <source>
        <dbReference type="EMBL" id="MBS2098152.1"/>
    </source>
</evidence>
<dbReference type="InterPro" id="IPR003675">
    <property type="entry name" value="Rce1/LyrA-like_dom"/>
</dbReference>
<protein>
    <submittedName>
        <fullName evidence="3">CPBP family intramembrane metalloprotease</fullName>
    </submittedName>
</protein>
<dbReference type="Pfam" id="PF02517">
    <property type="entry name" value="Rce1-like"/>
    <property type="match status" value="1"/>
</dbReference>
<dbReference type="Proteomes" id="UP000708576">
    <property type="component" value="Unassembled WGS sequence"/>
</dbReference>
<keyword evidence="1" id="KW-0472">Membrane</keyword>
<dbReference type="RefSeq" id="WP_212215398.1">
    <property type="nucleotide sequence ID" value="NZ_JAGUCO010000004.1"/>
</dbReference>
<feature type="transmembrane region" description="Helical" evidence="1">
    <location>
        <begin position="268"/>
        <end position="286"/>
    </location>
</feature>